<dbReference type="AlphaFoldDB" id="A0A7R7XG03"/>
<dbReference type="PANTHER" id="PTHR28043">
    <property type="entry name" value="INCREASED RECOMBINATION CENTERS PROTEIN 6"/>
    <property type="match status" value="1"/>
</dbReference>
<dbReference type="Proteomes" id="UP000654913">
    <property type="component" value="Chromosome 2"/>
</dbReference>
<dbReference type="PANTHER" id="PTHR28043:SF1">
    <property type="entry name" value="INCREASED RECOMBINATION CENTERS PROTEIN 6"/>
    <property type="match status" value="1"/>
</dbReference>
<reference evidence="2" key="1">
    <citation type="submission" date="2021-01" db="EMBL/GenBank/DDBJ databases">
        <authorList>
            <consortium name="Aspergillus puulaauensis MK2 genome sequencing consortium"/>
            <person name="Kazuki M."/>
            <person name="Futagami T."/>
        </authorList>
    </citation>
    <scope>NUCLEOTIDE SEQUENCE</scope>
    <source>
        <strain evidence="2">MK2</strain>
    </source>
</reference>
<feature type="region of interest" description="Disordered" evidence="1">
    <location>
        <begin position="92"/>
        <end position="151"/>
    </location>
</feature>
<proteinExistence type="predicted"/>
<dbReference type="GO" id="GO:0030674">
    <property type="term" value="F:protein-macromolecule adaptor activity"/>
    <property type="evidence" value="ECO:0007669"/>
    <property type="project" value="TreeGrafter"/>
</dbReference>
<dbReference type="GeneID" id="64970615"/>
<evidence type="ECO:0000313" key="2">
    <source>
        <dbReference type="EMBL" id="BCS20610.1"/>
    </source>
</evidence>
<feature type="compositionally biased region" description="Basic and acidic residues" evidence="1">
    <location>
        <begin position="1"/>
        <end position="18"/>
    </location>
</feature>
<reference evidence="2" key="2">
    <citation type="submission" date="2021-02" db="EMBL/GenBank/DDBJ databases">
        <title>Aspergillus puulaauensis MK2 genome sequence.</title>
        <authorList>
            <person name="Futagami T."/>
            <person name="Mori K."/>
            <person name="Kadooka C."/>
            <person name="Tanaka T."/>
        </authorList>
    </citation>
    <scope>NUCLEOTIDE SEQUENCE</scope>
    <source>
        <strain evidence="2">MK2</strain>
    </source>
</reference>
<feature type="region of interest" description="Disordered" evidence="1">
    <location>
        <begin position="361"/>
        <end position="387"/>
    </location>
</feature>
<feature type="compositionally biased region" description="Basic and acidic residues" evidence="1">
    <location>
        <begin position="92"/>
        <end position="120"/>
    </location>
</feature>
<gene>
    <name evidence="2" type="ORF">APUU_21042S</name>
</gene>
<dbReference type="Gene3D" id="3.40.50.11960">
    <property type="match status" value="1"/>
</dbReference>
<protein>
    <recommendedName>
        <fullName evidence="4">Alpha and gamma adaptin binding protein p34-domain-containing protein</fullName>
    </recommendedName>
</protein>
<dbReference type="KEGG" id="apuu:APUU_21042S"/>
<organism evidence="2 3">
    <name type="scientific">Aspergillus puulaauensis</name>
    <dbReference type="NCBI Taxonomy" id="1220207"/>
    <lineage>
        <taxon>Eukaryota</taxon>
        <taxon>Fungi</taxon>
        <taxon>Dikarya</taxon>
        <taxon>Ascomycota</taxon>
        <taxon>Pezizomycotina</taxon>
        <taxon>Eurotiomycetes</taxon>
        <taxon>Eurotiomycetidae</taxon>
        <taxon>Eurotiales</taxon>
        <taxon>Aspergillaceae</taxon>
        <taxon>Aspergillus</taxon>
    </lineage>
</organism>
<feature type="compositionally biased region" description="Acidic residues" evidence="1">
    <location>
        <begin position="369"/>
        <end position="384"/>
    </location>
</feature>
<sequence length="428" mass="47327">MSSTEPKDKSNSKEEIRNPRRLLILSPSSHAHSIIPALLKTLTGHAPDETQIQTQSFAGYTTHPPLRIENRYYTAEVPVWVDEIPAIVEGDKSATKQEPEPEPESKSQSKPGEGKEKEEAASSGLEQELGASAASTGEDDPSAHWSREFSGSEARVVRDAIGAVMICIRNPGPVATPVPGSTETGAVEDSEEMRALKAFVTAVGGVRALIEEERGEVGSVPGLLILGDKQKKEKNGGKQKEVDADVNELDGTLDEPFSISWWEDQLCEMGLIGFEVVKWDGTPIEQEGEERNEYGELQGMRRVKEVLETHEWAGDEEPDPGLPDDVDDLERELLSMDEKDSGFNKEVDELEREMVGLRFAIERGGGDAADNDDGWDDDEREGDEEMRVESVEALLTRMRAIKDMSDELPEQDRKRFAAKAVRDIMKEI</sequence>
<evidence type="ECO:0000256" key="1">
    <source>
        <dbReference type="SAM" id="MobiDB-lite"/>
    </source>
</evidence>
<evidence type="ECO:0008006" key="4">
    <source>
        <dbReference type="Google" id="ProtNLM"/>
    </source>
</evidence>
<feature type="region of interest" description="Disordered" evidence="1">
    <location>
        <begin position="1"/>
        <end position="23"/>
    </location>
</feature>
<name>A0A7R7XG03_9EURO</name>
<dbReference type="RefSeq" id="XP_041552804.1">
    <property type="nucleotide sequence ID" value="XM_041699750.1"/>
</dbReference>
<dbReference type="GO" id="GO:0016192">
    <property type="term" value="P:vesicle-mediated transport"/>
    <property type="evidence" value="ECO:0007669"/>
    <property type="project" value="InterPro"/>
</dbReference>
<dbReference type="OrthoDB" id="10261384at2759"/>
<accession>A0A7R7XG03</accession>
<dbReference type="Pfam" id="PF10199">
    <property type="entry name" value="Adaptin_binding"/>
    <property type="match status" value="1"/>
</dbReference>
<keyword evidence="3" id="KW-1185">Reference proteome</keyword>
<dbReference type="EMBL" id="AP024444">
    <property type="protein sequence ID" value="BCS20610.1"/>
    <property type="molecule type" value="Genomic_DNA"/>
</dbReference>
<dbReference type="InterPro" id="IPR034627">
    <property type="entry name" value="Irc6"/>
</dbReference>
<evidence type="ECO:0000313" key="3">
    <source>
        <dbReference type="Proteomes" id="UP000654913"/>
    </source>
</evidence>